<dbReference type="SUPFAM" id="SSF57424">
    <property type="entry name" value="LDL receptor-like module"/>
    <property type="match status" value="27"/>
</dbReference>
<feature type="transmembrane region" description="Helical" evidence="19">
    <location>
        <begin position="4602"/>
        <end position="4623"/>
    </location>
</feature>
<dbReference type="SUPFAM" id="SSF57184">
    <property type="entry name" value="Growth factor receptor domain"/>
    <property type="match status" value="3"/>
</dbReference>
<feature type="domain" description="EGF-like" evidence="21">
    <location>
        <begin position="4546"/>
        <end position="4584"/>
    </location>
</feature>
<evidence type="ECO:0000256" key="7">
    <source>
        <dbReference type="ARBA" id="ARBA00022737"/>
    </source>
</evidence>
<dbReference type="PANTHER" id="PTHR22722">
    <property type="entry name" value="LOW-DENSITY LIPOPROTEIN RECEPTOR-RELATED PROTEIN 2-RELATED"/>
    <property type="match status" value="1"/>
</dbReference>
<feature type="disulfide bond" evidence="17">
    <location>
        <begin position="3821"/>
        <end position="3836"/>
    </location>
</feature>
<feature type="disulfide bond" evidence="17">
    <location>
        <begin position="3651"/>
        <end position="3666"/>
    </location>
</feature>
<feature type="disulfide bond" evidence="17">
    <location>
        <begin position="3766"/>
        <end position="3784"/>
    </location>
</feature>
<feature type="disulfide bond" evidence="17">
    <location>
        <begin position="1031"/>
        <end position="1046"/>
    </location>
</feature>
<comment type="caution">
    <text evidence="16">Lacks conserved residue(s) required for the propagation of feature annotation.</text>
</comment>
<feature type="disulfide bond" evidence="17">
    <location>
        <begin position="3809"/>
        <end position="3827"/>
    </location>
</feature>
<feature type="disulfide bond" evidence="17">
    <location>
        <begin position="2963"/>
        <end position="2978"/>
    </location>
</feature>
<feature type="disulfide bond" evidence="17">
    <location>
        <begin position="931"/>
        <end position="943"/>
    </location>
</feature>
<dbReference type="SMART" id="SM00135">
    <property type="entry name" value="LY"/>
    <property type="match status" value="33"/>
</dbReference>
<keyword evidence="10 19" id="KW-0472">Membrane</keyword>
<feature type="disulfide bond" evidence="17">
    <location>
        <begin position="1115"/>
        <end position="1130"/>
    </location>
</feature>
<evidence type="ECO:0000256" key="11">
    <source>
        <dbReference type="ARBA" id="ARBA00023157"/>
    </source>
</evidence>
<dbReference type="PANTHER" id="PTHR22722:SF5">
    <property type="entry name" value="LOW-DENSITY LIPOPROTEIN RECEPTOR-RELATED PROTEIN 1B"/>
    <property type="match status" value="1"/>
</dbReference>
<feature type="disulfide bond" evidence="16">
    <location>
        <begin position="4253"/>
        <end position="4263"/>
    </location>
</feature>
<feature type="domain" description="EGF-like" evidence="21">
    <location>
        <begin position="4249"/>
        <end position="4291"/>
    </location>
</feature>
<feature type="repeat" description="LDL-receptor class B" evidence="18">
    <location>
        <begin position="1362"/>
        <end position="1404"/>
    </location>
</feature>
<dbReference type="InterPro" id="IPR001881">
    <property type="entry name" value="EGF-like_Ca-bd_dom"/>
</dbReference>
<dbReference type="SUPFAM" id="SSF57196">
    <property type="entry name" value="EGF/Laminin"/>
    <property type="match status" value="5"/>
</dbReference>
<feature type="signal peptide" evidence="20">
    <location>
        <begin position="1"/>
        <end position="19"/>
    </location>
</feature>
<dbReference type="FunFam" id="2.10.25.10:FF:000009">
    <property type="entry name" value="Low-density lipoprotein receptor isoform 1"/>
    <property type="match status" value="1"/>
</dbReference>
<dbReference type="FunFam" id="4.10.400.10:FF:000011">
    <property type="entry name" value="Low-density lipoprotein receptor-related protein 1"/>
    <property type="match status" value="1"/>
</dbReference>
<feature type="disulfide bond" evidence="16">
    <location>
        <begin position="4550"/>
        <end position="4560"/>
    </location>
</feature>
<feature type="disulfide bond" evidence="17">
    <location>
        <begin position="3430"/>
        <end position="3448"/>
    </location>
</feature>
<dbReference type="InterPro" id="IPR002172">
    <property type="entry name" value="LDrepeatLR_classA_rpt"/>
</dbReference>
<feature type="domain" description="EGF-like" evidence="21">
    <location>
        <begin position="4465"/>
        <end position="4501"/>
    </location>
</feature>
<dbReference type="CDD" id="cd00112">
    <property type="entry name" value="LDLa"/>
    <property type="match status" value="28"/>
</dbReference>
<evidence type="ECO:0000256" key="15">
    <source>
        <dbReference type="ARBA" id="ARBA00037878"/>
    </source>
</evidence>
<feature type="domain" description="EGF-like" evidence="21">
    <location>
        <begin position="3023"/>
        <end position="3065"/>
    </location>
</feature>
<comment type="subcellular location">
    <subcellularLocation>
        <location evidence="15">Membrane</location>
        <location evidence="15">Coated pit</location>
    </subcellularLocation>
    <subcellularLocation>
        <location evidence="1">Membrane</location>
        <topology evidence="1">Single-pass type I membrane protein</topology>
    </subcellularLocation>
</comment>
<keyword evidence="4" id="KW-0254">Endocytosis</keyword>
<feature type="disulfide bond" evidence="17">
    <location>
        <begin position="2615"/>
        <end position="2630"/>
    </location>
</feature>
<dbReference type="Proteomes" id="UP000694846">
    <property type="component" value="Unplaced"/>
</dbReference>
<keyword evidence="5 19" id="KW-0812">Transmembrane</keyword>
<feature type="disulfide bond" evidence="17">
    <location>
        <begin position="2724"/>
        <end position="2736"/>
    </location>
</feature>
<accession>A0A8B8FCN0</accession>
<feature type="disulfide bond" evidence="17">
    <location>
        <begin position="3639"/>
        <end position="3657"/>
    </location>
</feature>
<evidence type="ECO:0000256" key="6">
    <source>
        <dbReference type="ARBA" id="ARBA00022729"/>
    </source>
</evidence>
<feature type="disulfide bond" evidence="17">
    <location>
        <begin position="938"/>
        <end position="956"/>
    </location>
</feature>
<feature type="disulfide bond" evidence="17">
    <location>
        <begin position="42"/>
        <end position="60"/>
    </location>
</feature>
<dbReference type="Pfam" id="PF14670">
    <property type="entry name" value="FXa_inhibition"/>
    <property type="match status" value="1"/>
</dbReference>
<dbReference type="InterPro" id="IPR000033">
    <property type="entry name" value="LDLR_classB_rpt"/>
</dbReference>
<feature type="disulfide bond" evidence="17">
    <location>
        <begin position="2731"/>
        <end position="2749"/>
    </location>
</feature>
<keyword evidence="6 20" id="KW-0732">Signal</keyword>
<feature type="disulfide bond" evidence="17">
    <location>
        <begin position="3423"/>
        <end position="3435"/>
    </location>
</feature>
<evidence type="ECO:0000256" key="1">
    <source>
        <dbReference type="ARBA" id="ARBA00004479"/>
    </source>
</evidence>
<protein>
    <submittedName>
        <fullName evidence="23">Low-density lipoprotein receptor-related protein 1B</fullName>
    </submittedName>
</protein>
<feature type="disulfide bond" evidence="17">
    <location>
        <begin position="3442"/>
        <end position="3457"/>
    </location>
</feature>
<keyword evidence="7" id="KW-0677">Repeat</keyword>
<feature type="repeat" description="LDL-receptor class B" evidence="18">
    <location>
        <begin position="746"/>
        <end position="787"/>
    </location>
</feature>
<reference evidence="23" key="1">
    <citation type="submission" date="2025-08" db="UniProtKB">
        <authorList>
            <consortium name="RefSeq"/>
        </authorList>
    </citation>
    <scope>IDENTIFICATION</scope>
    <source>
        <tissue evidence="23">Whole body</tissue>
    </source>
</reference>
<evidence type="ECO:0000256" key="17">
    <source>
        <dbReference type="PROSITE-ProRule" id="PRU00124"/>
    </source>
</evidence>
<feature type="domain" description="EGF-like" evidence="21">
    <location>
        <begin position="4324"/>
        <end position="4361"/>
    </location>
</feature>
<evidence type="ECO:0000256" key="3">
    <source>
        <dbReference type="ARBA" id="ARBA00022536"/>
    </source>
</evidence>
<feature type="repeat" description="LDL-receptor class B" evidence="18">
    <location>
        <begin position="1316"/>
        <end position="1361"/>
    </location>
</feature>
<feature type="disulfide bond" evidence="16">
    <location>
        <begin position="4281"/>
        <end position="4290"/>
    </location>
</feature>
<dbReference type="RefSeq" id="XP_025408095.1">
    <property type="nucleotide sequence ID" value="XM_025552310.1"/>
</dbReference>
<dbReference type="CTD" id="4035"/>
<feature type="disulfide bond" evidence="17">
    <location>
        <begin position="2639"/>
        <end position="2657"/>
    </location>
</feature>
<dbReference type="PROSITE" id="PS51120">
    <property type="entry name" value="LDLRB"/>
    <property type="match status" value="15"/>
</dbReference>
<evidence type="ECO:0000256" key="12">
    <source>
        <dbReference type="ARBA" id="ARBA00023170"/>
    </source>
</evidence>
<feature type="repeat" description="LDL-receptor class B" evidence="18">
    <location>
        <begin position="653"/>
        <end position="696"/>
    </location>
</feature>
<dbReference type="FunFam" id="4.10.400.10:FF:000045">
    <property type="entry name" value="Low-density lipoprotein receptor-related protein 2"/>
    <property type="match status" value="1"/>
</dbReference>
<dbReference type="InterPro" id="IPR036055">
    <property type="entry name" value="LDL_receptor-like_sf"/>
</dbReference>
<keyword evidence="14" id="KW-0325">Glycoprotein</keyword>
<feature type="disulfide bond" evidence="17">
    <location>
        <begin position="3560"/>
        <end position="3578"/>
    </location>
</feature>
<feature type="repeat" description="LDL-receptor class B" evidence="18">
    <location>
        <begin position="1636"/>
        <end position="1678"/>
    </location>
</feature>
<feature type="repeat" description="LDL-receptor class B" evidence="18">
    <location>
        <begin position="1405"/>
        <end position="1453"/>
    </location>
</feature>
<feature type="disulfide bond" evidence="16">
    <location>
        <begin position="4351"/>
        <end position="4360"/>
    </location>
</feature>
<gene>
    <name evidence="23" type="primary">LOC112681937</name>
</gene>
<feature type="disulfide bond" evidence="17">
    <location>
        <begin position="2632"/>
        <end position="2644"/>
    </location>
</feature>
<feature type="repeat" description="LDL-receptor class B" evidence="18">
    <location>
        <begin position="3199"/>
        <end position="3242"/>
    </location>
</feature>
<dbReference type="GO" id="GO:0005509">
    <property type="term" value="F:calcium ion binding"/>
    <property type="evidence" value="ECO:0007669"/>
    <property type="project" value="InterPro"/>
</dbReference>
<dbReference type="SMART" id="SM00179">
    <property type="entry name" value="EGF_CA"/>
    <property type="match status" value="8"/>
</dbReference>
<feature type="disulfide bond" evidence="17">
    <location>
        <begin position="3632"/>
        <end position="3644"/>
    </location>
</feature>
<evidence type="ECO:0000256" key="5">
    <source>
        <dbReference type="ARBA" id="ARBA00022692"/>
    </source>
</evidence>
<dbReference type="SMART" id="SM00192">
    <property type="entry name" value="LDLa"/>
    <property type="match status" value="31"/>
</dbReference>
<dbReference type="InterPro" id="IPR018097">
    <property type="entry name" value="EGF_Ca-bd_CS"/>
</dbReference>
<dbReference type="SMART" id="SM00181">
    <property type="entry name" value="EGF"/>
    <property type="match status" value="28"/>
</dbReference>
<feature type="disulfide bond" evidence="17">
    <location>
        <begin position="1019"/>
        <end position="1037"/>
    </location>
</feature>
<keyword evidence="12 23" id="KW-0675">Receptor</keyword>
<dbReference type="InterPro" id="IPR000742">
    <property type="entry name" value="EGF"/>
</dbReference>
<feature type="repeat" description="LDL-receptor class B" evidence="18">
    <location>
        <begin position="427"/>
        <end position="470"/>
    </location>
</feature>
<keyword evidence="8" id="KW-0106">Calcium</keyword>
<feature type="disulfide bond" evidence="17">
    <location>
        <begin position="2951"/>
        <end position="2969"/>
    </location>
</feature>
<feature type="disulfide bond" evidence="16">
    <location>
        <begin position="4574"/>
        <end position="4583"/>
    </location>
</feature>
<feature type="disulfide bond" evidence="17">
    <location>
        <begin position="2858"/>
        <end position="2870"/>
    </location>
</feature>
<evidence type="ECO:0000256" key="2">
    <source>
        <dbReference type="ARBA" id="ARBA00009939"/>
    </source>
</evidence>
<dbReference type="Pfam" id="PF00058">
    <property type="entry name" value="Ldl_recept_b"/>
    <property type="match status" value="7"/>
</dbReference>
<evidence type="ECO:0000256" key="18">
    <source>
        <dbReference type="PROSITE-ProRule" id="PRU00461"/>
    </source>
</evidence>
<dbReference type="PROSITE" id="PS01209">
    <property type="entry name" value="LDLRA_1"/>
    <property type="match status" value="12"/>
</dbReference>
<feature type="disulfide bond" evidence="17">
    <location>
        <begin position="35"/>
        <end position="47"/>
    </location>
</feature>
<feature type="disulfide bond" evidence="17">
    <location>
        <begin position="3553"/>
        <end position="3565"/>
    </location>
</feature>
<feature type="disulfide bond" evidence="17">
    <location>
        <begin position="1012"/>
        <end position="1024"/>
    </location>
</feature>
<keyword evidence="23" id="KW-0449">Lipoprotein</keyword>
<feature type="domain" description="EGF-like" evidence="21">
    <location>
        <begin position="4506"/>
        <end position="4545"/>
    </location>
</feature>
<proteinExistence type="inferred from homology"/>
<feature type="repeat" description="LDL-receptor class B" evidence="18">
    <location>
        <begin position="4076"/>
        <end position="4119"/>
    </location>
</feature>
<dbReference type="PROSITE" id="PS01187">
    <property type="entry name" value="EGF_CA"/>
    <property type="match status" value="2"/>
</dbReference>
<dbReference type="GO" id="GO:0005905">
    <property type="term" value="C:clathrin-coated pit"/>
    <property type="evidence" value="ECO:0007669"/>
    <property type="project" value="UniProtKB-KW"/>
</dbReference>
<feature type="disulfide bond" evidence="16">
    <location>
        <begin position="4421"/>
        <end position="4430"/>
    </location>
</feature>
<keyword evidence="3 16" id="KW-0245">EGF-like domain</keyword>
<dbReference type="Gene3D" id="4.10.400.10">
    <property type="entry name" value="Low-density Lipoprotein Receptor"/>
    <property type="match status" value="29"/>
</dbReference>
<sequence>MIPRFCLLGILIFFGTSSATNTPDDPVNEKSVGSCKQNQFLCGSGECIPLKWKCDFNPDCADGSDEFFSCGLPTCKHSQFQCASSKKCIPQEWICDGEIDCGVSLNSTDPDTSDEDPLQCQKPGSCPPNMARCGNSTKCEYIEVFCDGQTHCENNTDEGSFCENMVPCHGLNCAHGCKPTGKGPACFCPEGMQPHKSECIDMDECEVLDYTCDQICTNQKGSFSCNCVSGYVQVNSSCKAINVPENEPATIFVSTSKDIRRIYLNGTSFPGPKCNVQALSLTFDHRNRTICFIHQYNKTGIANLSCAKVDDLSVFWNLPTPSFYPLLGTTHVALDWVSGNWYYVDDERDMIYMCTYTMQYCYILIDVNLNKPRSIALDPTKGFMFFTKWGQFPAMVERARLNGLNRQSLVDHKIVYPYGLTVDIPSEHVYWVDTYLDFVERINYDGSNRRTIQKGFPVINLYDISVFENHMFVTSWRLQSVIKLNKFNSSSHELLMTNLSRPFTIHVYHRQEQPEIKHPCMINNGGCDHICVTGYKNKEATAQCLCQPGYRLTSGKCVAFKLTAFLMFGKSNPPMIKGISMNPKMHKEQIILPLNNGRMPTSIDYDVKTQSIYYSGGKGNAIERISLNGSKIKSVKMLSEMNCEGLAIDWTGRNLFWTDEGLGTINVFKIDDPTKQKVLMIDKEYHPRSIVLDPKNGFMYWGNWPRDSTRSGGSIEKAWMNGVNPTSFVNVDIQWPISLTLDFFTRRLYWSDVYNDKIERIDLDGNNREVIKRSTPYPYGIALYNNLLFWTETNGTEVMVKSYNLVNKSEEILGIENVPLYTLKIYNSEAQVKTSPYWCEKLDLCPGLCMSTPNGPVCICNDGYVLKATDDKKKECVKFSYEPTSVCATNEFQCVTSKQCISNKYICDGDNDCGDGSDEDTSIGPCSNHTCAQENFSCDGNKCILKFWMCDGENDCDDKSDENPEFCESCLASQFACAITGRCIPHSWVCDGTFDCGEGDTSDEHQYCETTCQQFEFTCKNGHCISYDYVCNAEDNCGDGSDEEKCSNCSGEFLCTKNNICIPLTKKCDGIVDCDGATDELNCTNALNNTYYTCSNNEFLCSNSTDLCIDKHYVCDGLPDCPDGSDEHNCSLIKTCAFENCHSHTIEKLDYCSYPYHLCDNDTICIEADMLCNDKNDCIDGSDEGGQCALKLCEIASDCSHGCNNSPNGFVCTCPENMTLQHDRVTCSTCDTWGHCSQKCIETGKNKHKCTCNDGYLLATDHFTCKSTDNTMPKIIFSNKNEIREIHLVTRDVKSLISGLKNTVTLDFYHAEDGTDTLYWTDVMDDKIFKGRMIGGSLTDVEVIVQNGLTTTEGLAVDWVAGNIYWVESNLDQIEVAKLNGSYRRSLIAGDIENPRAIALDPRLGYLFWTDWDSSAPRIERCSMAGEFRKVIVYVSRLTDGEWPNGLTLDYELNRVYWIDAKSDSIHTVDYDGNGHHLILMGHELLSHSFAITLFENDVYWTDWRSNSVNKANKWTGSNVTVVQHTVTQPFDVKILHPSRQPKVQYNPCGINNGNCSHLCLLNINSTYKCDCPHVMRLSKDNHTCIVNEIVLLFAQTNEIRGVNLEQPYYNTIPTLLSYDSLTLLHVQINYLAADKKIYWSDFSNNEIKRSSLSGGNIEVILDTGIHQPYGFAIDWISKNIFVAVSSDQNPFAEENITTSKNIIACNLDGEYFTTIYSSDLNDEETNKTVQIGSLAVHPQQGKLFWAHVMASGHHNIIMSDMNALAYSIIFTEKIIPFVPGFTSLTIDQETNTLYWVNSDKHSIQSYSIQDSKVNPSLNLPEESFPSSIALYKNSIYYVDNKLMNIRVANKITGNGNSVFRNISADVYALSIYDPSLQIGINCCSKNQGLCSHLCLPISVDDCVCHCATGFIVDPKDKKKCIGVNEFLLYTVESEIKGVSLVKNDSQQVLSPLSKSSMAYSIDFYEDYIYWSDDEQGTIMRIKRDGTSRQIIINHEHSGEITLGTWVAGIAIDWISGHIYWANPTLNIIQVAHLNGSNAYVVFDGGDTPERPISLAVDPVAGFLFWSIKRYHGVSRSTLDGKNLKSILLNKDQPYIEDITLDYINHKLYFCQQSLIGRCNYDGTEYEILYEDEHSNPASVVVHNGYIYWLGVMQEQEFSSLMVSPINNISASEELIREFGEHLKDVQIFSKDRHQGTNICHKHNGGCQELCLFNGTHGVCACAHGIVSADGKTCKDYSTFLMYSGVDKIDSIIISNNTNINTPFRVLQSKEFMQNIIALSYDYERSLLFYSDIQRGTIDAIHFNDTGHRVIAEHQGSVEGIDYEMKENMLYWTNSFASISRIDLSIANSTPEVILKLGQSDRPRGIAVDICGLLMYWTNWNDLKPSIQRAFVSGFMVQSIITTDIQIPNALTLDHLAQKIYWGDAKLDKIERCEYDGTNRVVLAELYPQHPFDIAVFGDYFFWTDWMLHGVLRADKYTGENVVWLRKDVTRPMGIVAVAENINDCYRNPCFNVLNGGCEDLCKLDINGTIECSCHDKRILLPDKKRCVDMKPEKNCSSYEFLCSSNECIPFENTCDGINHCQDESDEDINYCVTRSCPDKFFFCSNRCFPNDRKCDGNFDCPDGFDETNCSCPESFFQCKSGECISSNLRCDSDPDCTDSSDEMGCDLKICEDLLLNATLINCNTTTACIHPSWICDGQNDCWDNSDEQNCSFIKDLVPMKNNCLSTEFKCSNGKCISKSWKCDGDDDCGDSFNTSLPSDEKNCPVKCKSSEFLCKTKDDTFECLPVSWQCDGASDCFDGSDELLNCSSRNCPIGNFHCNNTGRCIPSAWICDRDNDCGDGSDENEERCSKIFNSTTCSLDKFQCVNKKCIFEAYYCDGHDDCGDNSDEPDNCKICDAVKEFTCENGACVLRTDVCNGQNDCGDNSDENVHTEECKNYRDISCSWPNHFLCRNKICIDANLTCNGQDDCGDFSDENKCNINECMLENVTKVSRPCEQLCIDHPVGYECLCLPGYKSVGSLCHDVNECNSTEIVKPCSQICYNTIGSFKCDCTAGYTLLPDGRSCKASTIEKPMLVFASKHYIKQIDLRGMETEILINNLTNVVAVDYDYSDNCFYWSDITNQGSTIKRKCKDNLVERLHGPVIYSPDGIAVDWVAKNLYWCDKGKDTIEVSKLNGQFRKVLINKSLQEPRAISLDPIRGYMYWSDWGEVPYIGKAGMDGSEPKAILNESLGWPNALAISLSTEELFWADAKEDYIAYCDLNGGNMRVIASRKMNPSVNIHHIFAITLFENFVYWSDWETKNIHRCHKYSGHDCQNVTSLAYRPMDLKVVHPLLQPSRAYNPCEKNNGGCKALCLLSPNLGRTCACPQDFILAPDNMNCMANCSSSHFVCANTFKCIPFWWHCDKHDDCGDGSDEPENCTDFHCTPGQFQCANYQCIHPSKLCNGIPDCTDNSDEEDCENYTCFDTDFKCQHGSQLGKLPKPTCIPNHLKCNGHNDCLDGEDEKDCNLKKCGVKEFKCEITGKCIPKVFMCDGEHDCGFGDTSDEPENCTSRTCASDERRCNNGRCIHLTWMCDGEKDCPDMEDEPPSCFNVTCDPTYFKCANGKCVPGRWRCDYENDCGDRSDEIGCSPRTCSEYEFRCSDGRCIPASQKCDGKSNCSDNSDEDECESHVICGADDFHCNGSYHCISPKWRCDGDQDCPDGSDEWNCTDKVGKGCSISRNGQFVCNNGDCISLGNRCDGEEDCVDGSDENRTMCALVACPPGKYRCDNNNCVFNTNVCDGSDHCGDGSDETKIACASASQICDSSKFRCANGQCINRRLRCDGHFDCSDNSDEQLCNVTKSSCQFGTCSQICVPKKNLTHSCHCAPGYSVSLPNKSCQAIGVSALLVVASNEGDIFFVDPYKSHENVYNYSAVTLPAHKIHSIDILWTINATYLFWSDHNSKALYSTVIDHPVKKSNRTTRDVTNIKQIVLTDGTPESIAVDWISKNLYWIENSNRTKAIKVATVDGKNIRTLVKLEADRKPQNIVLDPQSGSMYWSDLGRKPHIEICSMDGSNRKTFISDSVRSPAGITIDYATRRLYWSDTKPYTIESVSLDGKGRRVIHKFPKGKHPTNIELFEDSIYVSLLTTIVKISKFGDKNMTILSKNIFRATDLVILQENKHPKDLVNYCVINPCHSTALCVLSANPKNRTCLCADNQMEVPTFTDIKCVPKQNPSFICEPPCKMGVCVANGTSNLGSCKCDPFFIGETCDNYSCHTFCFNKGICYLEPGPNAENDFIAKCKCSSKWTGDRCDIPVPPRGCPGGCWNGGNCIDNICDCLPGFTGKNCEKCVNIDCKNGGICIISDSGHGECQCTAGYRGPSCTESDCDNYCVKGTCFLDPNGPHCKCHSGYIGQRCEYNVCADNTCLNGGSCYIKNNITACLCLPQFKGPTCRINICNCTCSKNDHECHTHCHPNWNHPICDQLNATKNLCHPEMCKNGGTCIIVNNQPSCRCVGLWGSPDCSNIIVDSGSCLGYCYNNGTCYLESNSGVDEPNCKCSPGWTGQRCNDQLTCSNYCQNGGTCIEPEETNGQLSCHCRQGFGGDRCITLLIVEYSSSDNNHGLSALWIIFLIVIMLIVVTGTTYYFTKFRRRGRSFLHVRMQENLEVNNPMYIQDEIDDEDIHLERAFPLQEKPSGHFGNPVYDSVYSAGSSTSVTGSEESKGLLQSTNLMNQILSPENSHDET</sequence>
<dbReference type="PROSITE" id="PS01186">
    <property type="entry name" value="EGF_2"/>
    <property type="match status" value="5"/>
</dbReference>
<name>A0A8B8FCN0_9HEMI</name>
<dbReference type="PROSITE" id="PS00010">
    <property type="entry name" value="ASX_HYDROXYL"/>
    <property type="match status" value="2"/>
</dbReference>
<feature type="disulfide bond" evidence="17">
    <location>
        <begin position="3692"/>
        <end position="3707"/>
    </location>
</feature>
<dbReference type="Gene3D" id="2.10.25.10">
    <property type="entry name" value="Laminin"/>
    <property type="match status" value="12"/>
</dbReference>
<keyword evidence="9 19" id="KW-1133">Transmembrane helix</keyword>
<feature type="disulfide bond" evidence="17">
    <location>
        <begin position="3490"/>
        <end position="3505"/>
    </location>
</feature>
<dbReference type="SUPFAM" id="SSF63825">
    <property type="entry name" value="YWTD domain"/>
    <property type="match status" value="8"/>
</dbReference>
<feature type="repeat" description="LDL-receptor class B" evidence="18">
    <location>
        <begin position="3986"/>
        <end position="4031"/>
    </location>
</feature>
<dbReference type="PROSITE" id="PS00022">
    <property type="entry name" value="EGF_1"/>
    <property type="match status" value="5"/>
</dbReference>
<feature type="disulfide bond" evidence="17">
    <location>
        <begin position="2904"/>
        <end position="2922"/>
    </location>
</feature>
<evidence type="ECO:0000256" key="16">
    <source>
        <dbReference type="PROSITE-ProRule" id="PRU00076"/>
    </source>
</evidence>
<feature type="repeat" description="LDL-receptor class B" evidence="18">
    <location>
        <begin position="3156"/>
        <end position="3198"/>
    </location>
</feature>
<feature type="disulfide bond" evidence="17">
    <location>
        <begin position="2865"/>
        <end position="2883"/>
    </location>
</feature>
<feature type="disulfide bond" evidence="17">
    <location>
        <begin position="1049"/>
        <end position="1061"/>
    </location>
</feature>
<feature type="disulfide bond" evidence="17">
    <location>
        <begin position="2696"/>
        <end position="2711"/>
    </location>
</feature>
<feature type="domain" description="EGF-like" evidence="21">
    <location>
        <begin position="4395"/>
        <end position="4431"/>
    </location>
</feature>
<organism evidence="22 23">
    <name type="scientific">Sipha flava</name>
    <name type="common">yellow sugarcane aphid</name>
    <dbReference type="NCBI Taxonomy" id="143950"/>
    <lineage>
        <taxon>Eukaryota</taxon>
        <taxon>Metazoa</taxon>
        <taxon>Ecdysozoa</taxon>
        <taxon>Arthropoda</taxon>
        <taxon>Hexapoda</taxon>
        <taxon>Insecta</taxon>
        <taxon>Pterygota</taxon>
        <taxon>Neoptera</taxon>
        <taxon>Paraneoptera</taxon>
        <taxon>Hemiptera</taxon>
        <taxon>Sternorrhyncha</taxon>
        <taxon>Aphidomorpha</taxon>
        <taxon>Aphidoidea</taxon>
        <taxon>Aphididae</taxon>
        <taxon>Sipha</taxon>
    </lineage>
</organism>
<feature type="disulfide bond" evidence="17">
    <location>
        <begin position="3593"/>
        <end position="3605"/>
    </location>
</feature>
<feature type="disulfide bond" evidence="17">
    <location>
        <begin position="3725"/>
        <end position="3743"/>
    </location>
</feature>
<feature type="repeat" description="LDL-receptor class B" evidence="18">
    <location>
        <begin position="2418"/>
        <end position="2460"/>
    </location>
</feature>
<feature type="disulfide bond" evidence="17">
    <location>
        <begin position="2556"/>
        <end position="2568"/>
    </location>
</feature>
<keyword evidence="11 16" id="KW-1015">Disulfide bond</keyword>
<dbReference type="GO" id="GO:0043235">
    <property type="term" value="C:receptor complex"/>
    <property type="evidence" value="ECO:0007669"/>
    <property type="project" value="TreeGrafter"/>
</dbReference>
<dbReference type="PROSITE" id="PS50068">
    <property type="entry name" value="LDLRA_2"/>
    <property type="match status" value="31"/>
</dbReference>
<keyword evidence="13" id="KW-0168">Coated pit</keyword>
<dbReference type="FunFam" id="2.120.10.30:FF:000241">
    <property type="entry name" value="Low-density lipoprotein receptor-related protein 6"/>
    <property type="match status" value="4"/>
</dbReference>
<feature type="disulfide bond" evidence="17">
    <location>
        <begin position="1068"/>
        <end position="1083"/>
    </location>
</feature>
<evidence type="ECO:0000259" key="21">
    <source>
        <dbReference type="PROSITE" id="PS50026"/>
    </source>
</evidence>
<dbReference type="FunFam" id="4.10.400.10:FF:000002">
    <property type="entry name" value="Low-density lipoprotein receptor-related protein 1"/>
    <property type="match status" value="1"/>
</dbReference>
<feature type="disulfide bond" evidence="17">
    <location>
        <begin position="3802"/>
        <end position="3814"/>
    </location>
</feature>
<dbReference type="GO" id="GO:0006897">
    <property type="term" value="P:endocytosis"/>
    <property type="evidence" value="ECO:0007669"/>
    <property type="project" value="UniProtKB-KW"/>
</dbReference>
<evidence type="ECO:0000256" key="10">
    <source>
        <dbReference type="ARBA" id="ARBA00023136"/>
    </source>
</evidence>
<dbReference type="FunFam" id="4.10.400.10:FF:000005">
    <property type="entry name" value="low-density lipoprotein receptor-related protein 1B"/>
    <property type="match status" value="1"/>
</dbReference>
<evidence type="ECO:0000256" key="19">
    <source>
        <dbReference type="SAM" id="Phobius"/>
    </source>
</evidence>
<dbReference type="InterPro" id="IPR009030">
    <property type="entry name" value="Growth_fac_rcpt_cys_sf"/>
</dbReference>
<evidence type="ECO:0000256" key="9">
    <source>
        <dbReference type="ARBA" id="ARBA00022989"/>
    </source>
</evidence>
<comment type="similarity">
    <text evidence="2">Belongs to the LDLR family.</text>
</comment>
<feature type="chain" id="PRO_5034190800" evidence="20">
    <location>
        <begin position="20"/>
        <end position="4721"/>
    </location>
</feature>
<feature type="disulfide bond" evidence="17">
    <location>
        <begin position="2563"/>
        <end position="2581"/>
    </location>
</feature>
<feature type="disulfide bond" evidence="17">
    <location>
        <begin position="3612"/>
        <end position="3627"/>
    </location>
</feature>
<dbReference type="Pfam" id="PF00057">
    <property type="entry name" value="Ldl_recept_a"/>
    <property type="match status" value="28"/>
</dbReference>
<dbReference type="OrthoDB" id="21182at2759"/>
<evidence type="ECO:0000256" key="13">
    <source>
        <dbReference type="ARBA" id="ARBA00023176"/>
    </source>
</evidence>
<dbReference type="FunFam" id="4.10.400.10:FF:000007">
    <property type="entry name" value="Low density lipoprotein receptor-related protein 1"/>
    <property type="match status" value="1"/>
</dbReference>
<dbReference type="GeneID" id="112681937"/>
<feature type="disulfide bond" evidence="17">
    <location>
        <begin position="3759"/>
        <end position="3771"/>
    </location>
</feature>
<evidence type="ECO:0000256" key="14">
    <source>
        <dbReference type="ARBA" id="ARBA00023180"/>
    </source>
</evidence>
<dbReference type="Gene3D" id="2.120.10.30">
    <property type="entry name" value="TolB, C-terminal domain"/>
    <property type="match status" value="8"/>
</dbReference>
<feature type="repeat" description="LDL-receptor class B" evidence="18">
    <location>
        <begin position="2017"/>
        <end position="2061"/>
    </location>
</feature>
<dbReference type="InterPro" id="IPR011042">
    <property type="entry name" value="6-blade_b-propeller_TolB-like"/>
</dbReference>
<feature type="disulfide bond" evidence="16">
    <location>
        <begin position="4491"/>
        <end position="4500"/>
    </location>
</feature>
<feature type="disulfide bond" evidence="16">
    <location>
        <begin position="4535"/>
        <end position="4544"/>
    </location>
</feature>
<dbReference type="FunFam" id="2.120.10.30:FF:000035">
    <property type="entry name" value="Low-density lipoprotein receptor-related protein 2"/>
    <property type="match status" value="1"/>
</dbReference>
<feature type="disulfide bond" evidence="16">
    <location>
        <begin position="4510"/>
        <end position="4520"/>
    </location>
</feature>
<dbReference type="PROSITE" id="PS50026">
    <property type="entry name" value="EGF_3"/>
    <property type="match status" value="7"/>
</dbReference>
<feature type="repeat" description="LDL-receptor class B" evidence="18">
    <location>
        <begin position="1454"/>
        <end position="1496"/>
    </location>
</feature>
<dbReference type="InterPro" id="IPR051221">
    <property type="entry name" value="LDLR-related"/>
</dbReference>
<feature type="repeat" description="LDL-receptor class B" evidence="18">
    <location>
        <begin position="4032"/>
        <end position="4075"/>
    </location>
</feature>
<evidence type="ECO:0000313" key="22">
    <source>
        <dbReference type="Proteomes" id="UP000694846"/>
    </source>
</evidence>
<dbReference type="FunFam" id="2.120.10.30:FF:000132">
    <property type="entry name" value="Uncharacterized protein"/>
    <property type="match status" value="1"/>
</dbReference>
<dbReference type="InterPro" id="IPR023415">
    <property type="entry name" value="LDLR_class-A_CS"/>
</dbReference>
<feature type="disulfide bond" evidence="17">
    <location>
        <begin position="2651"/>
        <end position="2666"/>
    </location>
</feature>
<evidence type="ECO:0000256" key="8">
    <source>
        <dbReference type="ARBA" id="ARBA00022837"/>
    </source>
</evidence>
<dbReference type="GO" id="GO:0005886">
    <property type="term" value="C:plasma membrane"/>
    <property type="evidence" value="ECO:0007669"/>
    <property type="project" value="TreeGrafter"/>
</dbReference>
<evidence type="ECO:0000313" key="23">
    <source>
        <dbReference type="RefSeq" id="XP_025408095.1"/>
    </source>
</evidence>
<evidence type="ECO:0000256" key="4">
    <source>
        <dbReference type="ARBA" id="ARBA00022583"/>
    </source>
</evidence>
<dbReference type="InterPro" id="IPR000152">
    <property type="entry name" value="EGF-type_Asp/Asn_hydroxyl_site"/>
</dbReference>
<dbReference type="PRINTS" id="PR00261">
    <property type="entry name" value="LDLRECEPTOR"/>
</dbReference>
<feature type="disulfide bond" evidence="17">
    <location>
        <begin position="3600"/>
        <end position="3618"/>
    </location>
</feature>
<keyword evidence="22" id="KW-1185">Reference proteome</keyword>
<evidence type="ECO:0000256" key="20">
    <source>
        <dbReference type="SAM" id="SignalP"/>
    </source>
</evidence>